<proteinExistence type="predicted"/>
<reference evidence="3" key="1">
    <citation type="submission" date="2009-09" db="EMBL/GenBank/DDBJ databases">
        <title>The complete genome of Nakamurella multipartita DSM 44233.</title>
        <authorList>
            <consortium name="US DOE Joint Genome Institute (JGI-PGF)"/>
            <person name="Lucas S."/>
            <person name="Copeland A."/>
            <person name="Lapidus A."/>
            <person name="Glavina del Rio T."/>
            <person name="Dalin E."/>
            <person name="Tice H."/>
            <person name="Bruce D."/>
            <person name="Goodwin L."/>
            <person name="Pitluck S."/>
            <person name="Kyrpides N."/>
            <person name="Mavromatis K."/>
            <person name="Ivanova N."/>
            <person name="Ovchinnikova G."/>
            <person name="Sims D."/>
            <person name="Meincke L."/>
            <person name="Brettin T."/>
            <person name="Detter J.C."/>
            <person name="Han C."/>
            <person name="Larimer F."/>
            <person name="Land M."/>
            <person name="Hauser L."/>
            <person name="Markowitz V."/>
            <person name="Cheng J.-F."/>
            <person name="Hugenholtz P."/>
            <person name="Woyke T."/>
            <person name="Wu D."/>
            <person name="Klenk H.-P."/>
            <person name="Eisen J.A."/>
        </authorList>
    </citation>
    <scope>NUCLEOTIDE SEQUENCE [LARGE SCALE GENOMIC DNA]</scope>
    <source>
        <strain evidence="3">ATCC 700099 / DSM 44233 / CIP 104796 / JCM 9543 / NBRC 105858 / Y-104</strain>
    </source>
</reference>
<feature type="transmembrane region" description="Helical" evidence="1">
    <location>
        <begin position="32"/>
        <end position="56"/>
    </location>
</feature>
<dbReference type="AlphaFoldDB" id="C8XA69"/>
<evidence type="ECO:0000313" key="3">
    <source>
        <dbReference type="Proteomes" id="UP000002218"/>
    </source>
</evidence>
<gene>
    <name evidence="2" type="ordered locus">Namu_4996</name>
</gene>
<sequence precursor="true">MDKHFGALLGLISGLVLGLAAAFGGIWAFLLVLVLGAVGLIIGRVVDGDLDLTYYLGARRGERSRR</sequence>
<dbReference type="STRING" id="479431.Namu_4996"/>
<accession>C8XA69</accession>
<keyword evidence="1" id="KW-0812">Transmembrane</keyword>
<reference evidence="2 3" key="2">
    <citation type="journal article" date="2010" name="Stand. Genomic Sci.">
        <title>Complete genome sequence of Nakamurella multipartita type strain (Y-104).</title>
        <authorList>
            <person name="Tice H."/>
            <person name="Mayilraj S."/>
            <person name="Sims D."/>
            <person name="Lapidus A."/>
            <person name="Nolan M."/>
            <person name="Lucas S."/>
            <person name="Glavina Del Rio T."/>
            <person name="Copeland A."/>
            <person name="Cheng J.F."/>
            <person name="Meincke L."/>
            <person name="Bruce D."/>
            <person name="Goodwin L."/>
            <person name="Pitluck S."/>
            <person name="Ivanova N."/>
            <person name="Mavromatis K."/>
            <person name="Ovchinnikova G."/>
            <person name="Pati A."/>
            <person name="Chen A."/>
            <person name="Palaniappan K."/>
            <person name="Land M."/>
            <person name="Hauser L."/>
            <person name="Chang Y.J."/>
            <person name="Jeffries C.D."/>
            <person name="Detter J.C."/>
            <person name="Brettin T."/>
            <person name="Rohde M."/>
            <person name="Goker M."/>
            <person name="Bristow J."/>
            <person name="Eisen J.A."/>
            <person name="Markowitz V."/>
            <person name="Hugenholtz P."/>
            <person name="Kyrpides N.C."/>
            <person name="Klenk H.P."/>
            <person name="Chen F."/>
        </authorList>
    </citation>
    <scope>NUCLEOTIDE SEQUENCE [LARGE SCALE GENOMIC DNA]</scope>
    <source>
        <strain evidence="3">ATCC 700099 / DSM 44233 / CIP 104796 / JCM 9543 / NBRC 105858 / Y-104</strain>
    </source>
</reference>
<evidence type="ECO:0008006" key="4">
    <source>
        <dbReference type="Google" id="ProtNLM"/>
    </source>
</evidence>
<organism evidence="2 3">
    <name type="scientific">Nakamurella multipartita (strain ATCC 700099 / DSM 44233 / CIP 104796 / JCM 9543 / NBRC 105858 / Y-104)</name>
    <name type="common">Microsphaera multipartita</name>
    <dbReference type="NCBI Taxonomy" id="479431"/>
    <lineage>
        <taxon>Bacteria</taxon>
        <taxon>Bacillati</taxon>
        <taxon>Actinomycetota</taxon>
        <taxon>Actinomycetes</taxon>
        <taxon>Nakamurellales</taxon>
        <taxon>Nakamurellaceae</taxon>
        <taxon>Nakamurella</taxon>
    </lineage>
</organism>
<dbReference type="Proteomes" id="UP000002218">
    <property type="component" value="Chromosome"/>
</dbReference>
<keyword evidence="3" id="KW-1185">Reference proteome</keyword>
<evidence type="ECO:0000256" key="1">
    <source>
        <dbReference type="SAM" id="Phobius"/>
    </source>
</evidence>
<dbReference type="InterPro" id="IPR018730">
    <property type="entry name" value="DUF2273"/>
</dbReference>
<dbReference type="RefSeq" id="WP_015750077.1">
    <property type="nucleotide sequence ID" value="NC_013235.1"/>
</dbReference>
<keyword evidence="1" id="KW-1133">Transmembrane helix</keyword>
<dbReference type="HOGENOM" id="CLU_196127_0_1_11"/>
<evidence type="ECO:0000313" key="2">
    <source>
        <dbReference type="EMBL" id="ACV81269.1"/>
    </source>
</evidence>
<dbReference type="EMBL" id="CP001737">
    <property type="protein sequence ID" value="ACV81269.1"/>
    <property type="molecule type" value="Genomic_DNA"/>
</dbReference>
<name>C8XA69_NAKMY</name>
<dbReference type="eggNOG" id="ENOG5033A6G">
    <property type="taxonomic scope" value="Bacteria"/>
</dbReference>
<dbReference type="KEGG" id="nml:Namu_4996"/>
<protein>
    <recommendedName>
        <fullName evidence="4">Small integral membrane protein</fullName>
    </recommendedName>
</protein>
<keyword evidence="1" id="KW-0472">Membrane</keyword>
<dbReference type="InParanoid" id="C8XA69"/>
<dbReference type="Pfam" id="PF10031">
    <property type="entry name" value="DUF2273"/>
    <property type="match status" value="1"/>
</dbReference>